<sequence length="383" mass="40246">MNASSRIPPLLQPYTKLPDNDSLLLVTSTLGASANWLLVRFLCDALSSSKNSPDGGADAEGHNVVLVSWLRDYDFWRQEARKGGGLDLERLKREKKFAFVDGLSGLVMGAQPQAQVQQEKAQPVSPRQQPHAGVQQAQRPSAILPARGPPARTIVPGRGPPAPAPLGRQPQTATATATAIPSAPTPAAQPTNAPPQPGPGHSTLTSLDLAQLKTAVSSAVSSLSPPPSPKTLILLDAPDLALALTSLPPSAFAALILQLHSLPGVSHVLTHLHADTPLLSESAPPQPLEVAAYNLLTKVAHMSGRVLGTRVLDTGVARDVSGVVRVTEQRVGWEGLGLEGEGEGEGERESDGRGEDKYKGSEFLYRVMGDGSVRVFERGAGGE</sequence>
<dbReference type="OMA" id="LYFIQRD"/>
<comment type="similarity">
    <text evidence="2">Belongs to the ELP6 family.</text>
</comment>
<organism evidence="4 5">
    <name type="scientific">Epicoccum nigrum</name>
    <name type="common">Soil fungus</name>
    <name type="synonym">Epicoccum purpurascens</name>
    <dbReference type="NCBI Taxonomy" id="105696"/>
    <lineage>
        <taxon>Eukaryota</taxon>
        <taxon>Fungi</taxon>
        <taxon>Dikarya</taxon>
        <taxon>Ascomycota</taxon>
        <taxon>Pezizomycotina</taxon>
        <taxon>Dothideomycetes</taxon>
        <taxon>Pleosporomycetidae</taxon>
        <taxon>Pleosporales</taxon>
        <taxon>Pleosporineae</taxon>
        <taxon>Didymellaceae</taxon>
        <taxon>Epicoccum</taxon>
    </lineage>
</organism>
<accession>A0A1Y2LPT7</accession>
<dbReference type="InterPro" id="IPR027417">
    <property type="entry name" value="P-loop_NTPase"/>
</dbReference>
<feature type="compositionally biased region" description="Low complexity" evidence="3">
    <location>
        <begin position="165"/>
        <end position="191"/>
    </location>
</feature>
<reference evidence="4 5" key="1">
    <citation type="journal article" date="2017" name="Genome Announc.">
        <title>Genome sequence of the saprophytic ascomycete Epicoccum nigrum ICMP 19927 strain isolated from New Zealand.</title>
        <authorList>
            <person name="Fokin M."/>
            <person name="Fleetwood D."/>
            <person name="Weir B.S."/>
            <person name="Villas-Boas S.G."/>
        </authorList>
    </citation>
    <scope>NUCLEOTIDE SEQUENCE [LARGE SCALE GENOMIC DNA]</scope>
    <source>
        <strain evidence="4 5">ICMP 19927</strain>
    </source>
</reference>
<comment type="pathway">
    <text evidence="1">tRNA modification; 5-methoxycarbonylmethyl-2-thiouridine-tRNA biosynthesis.</text>
</comment>
<evidence type="ECO:0000313" key="4">
    <source>
        <dbReference type="EMBL" id="OSS45973.1"/>
    </source>
</evidence>
<dbReference type="EMBL" id="KZ107852">
    <property type="protein sequence ID" value="OSS45973.1"/>
    <property type="molecule type" value="Genomic_DNA"/>
</dbReference>
<feature type="region of interest" description="Disordered" evidence="3">
    <location>
        <begin position="114"/>
        <end position="204"/>
    </location>
</feature>
<dbReference type="InterPro" id="IPR018627">
    <property type="entry name" value="ELP6"/>
</dbReference>
<name>A0A1Y2LPT7_EPING</name>
<dbReference type="InParanoid" id="A0A1Y2LPT7"/>
<dbReference type="PANTHER" id="PTHR16184">
    <property type="entry name" value="ELONGATOR COMPLEX PROTEIN 6"/>
    <property type="match status" value="1"/>
</dbReference>
<dbReference type="GO" id="GO:0002098">
    <property type="term" value="P:tRNA wobble uridine modification"/>
    <property type="evidence" value="ECO:0007669"/>
    <property type="project" value="InterPro"/>
</dbReference>
<dbReference type="AlphaFoldDB" id="A0A1Y2LPT7"/>
<dbReference type="PANTHER" id="PTHR16184:SF6">
    <property type="entry name" value="ELONGATOR COMPLEX PROTEIN 6"/>
    <property type="match status" value="1"/>
</dbReference>
<evidence type="ECO:0000256" key="3">
    <source>
        <dbReference type="SAM" id="MobiDB-lite"/>
    </source>
</evidence>
<keyword evidence="5" id="KW-1185">Reference proteome</keyword>
<evidence type="ECO:0000313" key="5">
    <source>
        <dbReference type="Proteomes" id="UP000193240"/>
    </source>
</evidence>
<dbReference type="STRING" id="105696.A0A1Y2LPT7"/>
<feature type="compositionally biased region" description="Low complexity" evidence="3">
    <location>
        <begin position="114"/>
        <end position="124"/>
    </location>
</feature>
<evidence type="ECO:0000256" key="2">
    <source>
        <dbReference type="ARBA" id="ARBA00008837"/>
    </source>
</evidence>
<protein>
    <recommendedName>
        <fullName evidence="6">Elongator complex protein 5</fullName>
    </recommendedName>
</protein>
<proteinExistence type="inferred from homology"/>
<dbReference type="Gene3D" id="3.40.50.300">
    <property type="entry name" value="P-loop containing nucleotide triphosphate hydrolases"/>
    <property type="match status" value="1"/>
</dbReference>
<feature type="region of interest" description="Disordered" evidence="3">
    <location>
        <begin position="335"/>
        <end position="357"/>
    </location>
</feature>
<dbReference type="UniPathway" id="UPA00988"/>
<dbReference type="CDD" id="cd19495">
    <property type="entry name" value="Elp6"/>
    <property type="match status" value="1"/>
</dbReference>
<gene>
    <name evidence="4" type="ORF">B5807_08149</name>
</gene>
<feature type="compositionally biased region" description="Basic and acidic residues" evidence="3">
    <location>
        <begin position="345"/>
        <end position="357"/>
    </location>
</feature>
<evidence type="ECO:0000256" key="1">
    <source>
        <dbReference type="ARBA" id="ARBA00005043"/>
    </source>
</evidence>
<evidence type="ECO:0008006" key="6">
    <source>
        <dbReference type="Google" id="ProtNLM"/>
    </source>
</evidence>
<dbReference type="GO" id="GO:0033588">
    <property type="term" value="C:elongator holoenzyme complex"/>
    <property type="evidence" value="ECO:0007669"/>
    <property type="project" value="InterPro"/>
</dbReference>
<dbReference type="Proteomes" id="UP000193240">
    <property type="component" value="Unassembled WGS sequence"/>
</dbReference>